<organism evidence="1 2">
    <name type="scientific">Alkalicoccobacillus porphyridii</name>
    <dbReference type="NCBI Taxonomy" id="2597270"/>
    <lineage>
        <taxon>Bacteria</taxon>
        <taxon>Bacillati</taxon>
        <taxon>Bacillota</taxon>
        <taxon>Bacilli</taxon>
        <taxon>Bacillales</taxon>
        <taxon>Bacillaceae</taxon>
        <taxon>Alkalicoccobacillus</taxon>
    </lineage>
</organism>
<comment type="caution">
    <text evidence="1">The sequence shown here is derived from an EMBL/GenBank/DDBJ whole genome shotgun (WGS) entry which is preliminary data.</text>
</comment>
<dbReference type="EMBL" id="VLXZ01000165">
    <property type="protein sequence ID" value="TSB44483.1"/>
    <property type="molecule type" value="Genomic_DNA"/>
</dbReference>
<proteinExistence type="predicted"/>
<gene>
    <name evidence="1" type="ORF">FN960_21395</name>
</gene>
<feature type="non-terminal residue" evidence="1">
    <location>
        <position position="28"/>
    </location>
</feature>
<sequence>MVSSFTSAPRSGFYYFAQGWKLVSQPGI</sequence>
<dbReference type="Proteomes" id="UP000318521">
    <property type="component" value="Unassembled WGS sequence"/>
</dbReference>
<evidence type="ECO:0000313" key="2">
    <source>
        <dbReference type="Proteomes" id="UP000318521"/>
    </source>
</evidence>
<evidence type="ECO:0000313" key="1">
    <source>
        <dbReference type="EMBL" id="TSB44483.1"/>
    </source>
</evidence>
<reference evidence="1 2" key="1">
    <citation type="submission" date="2019-07" db="EMBL/GenBank/DDBJ databases">
        <authorList>
            <person name="Park Y.J."/>
            <person name="Jeong S.E."/>
            <person name="Jung H.S."/>
        </authorList>
    </citation>
    <scope>NUCLEOTIDE SEQUENCE [LARGE SCALE GENOMIC DNA]</scope>
    <source>
        <strain evidence="2">P16(2019)</strain>
    </source>
</reference>
<dbReference type="AlphaFoldDB" id="A0A553ZSV4"/>
<protein>
    <submittedName>
        <fullName evidence="1">Sulfate transporter CysZ</fullName>
    </submittedName>
</protein>
<keyword evidence="2" id="KW-1185">Reference proteome</keyword>
<accession>A0A553ZSV4</accession>
<name>A0A553ZSV4_9BACI</name>